<dbReference type="Gene3D" id="3.70.10.10">
    <property type="match status" value="1"/>
</dbReference>
<protein>
    <recommendedName>
        <fullName evidence="2">DNA repair protein rad9</fullName>
    </recommendedName>
</protein>
<dbReference type="PANTHER" id="PTHR15237">
    <property type="entry name" value="DNA REPAIR PROTEIN RAD9"/>
    <property type="match status" value="1"/>
</dbReference>
<dbReference type="InterPro" id="IPR026584">
    <property type="entry name" value="Rad9"/>
</dbReference>
<accession>A0ABR1TTI7</accession>
<organism evidence="4 5">
    <name type="scientific">Apiospora phragmitis</name>
    <dbReference type="NCBI Taxonomy" id="2905665"/>
    <lineage>
        <taxon>Eukaryota</taxon>
        <taxon>Fungi</taxon>
        <taxon>Dikarya</taxon>
        <taxon>Ascomycota</taxon>
        <taxon>Pezizomycotina</taxon>
        <taxon>Sordariomycetes</taxon>
        <taxon>Xylariomycetidae</taxon>
        <taxon>Amphisphaeriales</taxon>
        <taxon>Apiosporaceae</taxon>
        <taxon>Apiospora</taxon>
    </lineage>
</organism>
<proteinExistence type="inferred from homology"/>
<dbReference type="Proteomes" id="UP001480595">
    <property type="component" value="Unassembled WGS sequence"/>
</dbReference>
<evidence type="ECO:0000256" key="3">
    <source>
        <dbReference type="SAM" id="MobiDB-lite"/>
    </source>
</evidence>
<dbReference type="InterPro" id="IPR007268">
    <property type="entry name" value="Rad9/Ddc1"/>
</dbReference>
<evidence type="ECO:0000256" key="2">
    <source>
        <dbReference type="PIRNR" id="PIRNR009303"/>
    </source>
</evidence>
<comment type="similarity">
    <text evidence="1 2">Belongs to the rad9 family.</text>
</comment>
<dbReference type="InterPro" id="IPR046938">
    <property type="entry name" value="DNA_clamp_sf"/>
</dbReference>
<dbReference type="RefSeq" id="XP_066712193.1">
    <property type="nucleotide sequence ID" value="XM_066863083.1"/>
</dbReference>
<dbReference type="PANTHER" id="PTHR15237:SF0">
    <property type="entry name" value="CELL CYCLE CHECKPOINT CONTROL PROTEIN"/>
    <property type="match status" value="1"/>
</dbReference>
<dbReference type="EMBL" id="JAQQWL010000011">
    <property type="protein sequence ID" value="KAK8049944.1"/>
    <property type="molecule type" value="Genomic_DNA"/>
</dbReference>
<dbReference type="Pfam" id="PF04139">
    <property type="entry name" value="Rad9"/>
    <property type="match status" value="1"/>
</dbReference>
<sequence>MVLLRFTLSEEGVNALRDALACLNKFSDEVSLEAKRDKLVFTALNSSKSAYAAFSFITNRFFSKYQYEGVAQNREKFFCKLYNRALLSLFRARTGDSLHDPEKGGSVIERCDVAVEDEAGKKSRFIVKIACRNGMTTKYRLPFEVSPPVHAKFDKDEAIHSWTISSRTLRQLMDHFGPGIEYLDIHSEDDSTVNFTCFTEKVASGDEVLKKPLHTSIAVEKEEFDSFDVSEDKLHIVVSVKDFRAITQHAAFLGSEVSAQYSMPSRPMQIRYDGDGVKCEFLLMTVGERGAPGQRTKKTRAGARSAPRAQQLEAATSRATSNAPTPAPRPTPATRHDDYQWEPVRMNEDEDEEEGDARLEWDASDRPNPSAVKMSSVIANQTAQRRGPGPGPDNSVEPDQALSYLEPTQRLSQARQFGLFND</sequence>
<evidence type="ECO:0000313" key="5">
    <source>
        <dbReference type="Proteomes" id="UP001480595"/>
    </source>
</evidence>
<feature type="compositionally biased region" description="Basic and acidic residues" evidence="3">
    <location>
        <begin position="356"/>
        <end position="365"/>
    </location>
</feature>
<comment type="function">
    <text evidence="2">Acts in DNA repair and mutagenesis. Involved in promoting resistance to ionizing radiation and UV light, as well as regulating cell cycle progression after irradiation.</text>
</comment>
<feature type="region of interest" description="Disordered" evidence="3">
    <location>
        <begin position="290"/>
        <end position="422"/>
    </location>
</feature>
<keyword evidence="5" id="KW-1185">Reference proteome</keyword>
<gene>
    <name evidence="4" type="ORF">PG994_011674</name>
</gene>
<dbReference type="PIRSF" id="PIRSF009303">
    <property type="entry name" value="Cell_cycle_RAD9"/>
    <property type="match status" value="1"/>
</dbReference>
<keyword evidence="2" id="KW-0227">DNA damage</keyword>
<reference evidence="4 5" key="1">
    <citation type="submission" date="2023-01" db="EMBL/GenBank/DDBJ databases">
        <title>Analysis of 21 Apiospora genomes using comparative genomics revels a genus with tremendous synthesis potential of carbohydrate active enzymes and secondary metabolites.</title>
        <authorList>
            <person name="Sorensen T."/>
        </authorList>
    </citation>
    <scope>NUCLEOTIDE SEQUENCE [LARGE SCALE GENOMIC DNA]</scope>
    <source>
        <strain evidence="4 5">CBS 135458</strain>
    </source>
</reference>
<dbReference type="GeneID" id="92096146"/>
<comment type="caution">
    <text evidence="4">The sequence shown here is derived from an EMBL/GenBank/DDBJ whole genome shotgun (WGS) entry which is preliminary data.</text>
</comment>
<name>A0ABR1TTI7_9PEZI</name>
<evidence type="ECO:0000313" key="4">
    <source>
        <dbReference type="EMBL" id="KAK8049944.1"/>
    </source>
</evidence>
<feature type="compositionally biased region" description="Low complexity" evidence="3">
    <location>
        <begin position="314"/>
        <end position="324"/>
    </location>
</feature>
<evidence type="ECO:0000256" key="1">
    <source>
        <dbReference type="ARBA" id="ARBA00008494"/>
    </source>
</evidence>
<dbReference type="SUPFAM" id="SSF55979">
    <property type="entry name" value="DNA clamp"/>
    <property type="match status" value="1"/>
</dbReference>